<dbReference type="OrthoDB" id="2974197at2"/>
<evidence type="ECO:0000256" key="2">
    <source>
        <dbReference type="ARBA" id="ARBA00022475"/>
    </source>
</evidence>
<evidence type="ECO:0000313" key="8">
    <source>
        <dbReference type="Proteomes" id="UP000307943"/>
    </source>
</evidence>
<accession>A0A5C4T7M5</accession>
<evidence type="ECO:0000256" key="3">
    <source>
        <dbReference type="ARBA" id="ARBA00022692"/>
    </source>
</evidence>
<keyword evidence="2" id="KW-1003">Cell membrane</keyword>
<dbReference type="InterPro" id="IPR001123">
    <property type="entry name" value="LeuE-type"/>
</dbReference>
<dbReference type="GO" id="GO:0005886">
    <property type="term" value="C:plasma membrane"/>
    <property type="evidence" value="ECO:0007669"/>
    <property type="project" value="UniProtKB-SubCell"/>
</dbReference>
<keyword evidence="8" id="KW-1185">Reference proteome</keyword>
<evidence type="ECO:0000256" key="1">
    <source>
        <dbReference type="ARBA" id="ARBA00004651"/>
    </source>
</evidence>
<comment type="subcellular location">
    <subcellularLocation>
        <location evidence="1">Cell membrane</location>
        <topology evidence="1">Multi-pass membrane protein</topology>
    </subcellularLocation>
</comment>
<dbReference type="RefSeq" id="WP_139603541.1">
    <property type="nucleotide sequence ID" value="NZ_VDCQ01000023.1"/>
</dbReference>
<dbReference type="PANTHER" id="PTHR30086:SF20">
    <property type="entry name" value="ARGININE EXPORTER PROTEIN ARGO-RELATED"/>
    <property type="match status" value="1"/>
</dbReference>
<evidence type="ECO:0000313" key="7">
    <source>
        <dbReference type="EMBL" id="TNJ65011.1"/>
    </source>
</evidence>
<protein>
    <submittedName>
        <fullName evidence="7">Lysine transporter LysE</fullName>
    </submittedName>
</protein>
<dbReference type="EMBL" id="VDCQ01000023">
    <property type="protein sequence ID" value="TNJ65011.1"/>
    <property type="molecule type" value="Genomic_DNA"/>
</dbReference>
<name>A0A5C4T7M5_9BACL</name>
<dbReference type="PANTHER" id="PTHR30086">
    <property type="entry name" value="ARGININE EXPORTER PROTEIN ARGO"/>
    <property type="match status" value="1"/>
</dbReference>
<sequence>MSDLPLPYAQGFLLSLSLCFDLGMVNAAIIKTGIEKGLKPSFAIGFGSCFGDLLYMSLALLGVGAVFELAAAKWVLWIAGTVTLLFLAFKMIRETWRLKALVGGPAAATAAGISLPRHFLIGLGLSMASPTAIAWFALVAGPIVAGMNIGHDVPGLLVFAAGFFSAGLLWSFGAAWISSVSGSWAGPQLVRALSFCSALLFLYFAAKVFWDGWNELFRSGAM</sequence>
<dbReference type="GO" id="GO:0015171">
    <property type="term" value="F:amino acid transmembrane transporter activity"/>
    <property type="evidence" value="ECO:0007669"/>
    <property type="project" value="TreeGrafter"/>
</dbReference>
<dbReference type="Proteomes" id="UP000307943">
    <property type="component" value="Unassembled WGS sequence"/>
</dbReference>
<feature type="transmembrane region" description="Helical" evidence="6">
    <location>
        <begin position="12"/>
        <end position="30"/>
    </location>
</feature>
<comment type="caution">
    <text evidence="7">The sequence shown here is derived from an EMBL/GenBank/DDBJ whole genome shotgun (WGS) entry which is preliminary data.</text>
</comment>
<feature type="transmembrane region" description="Helical" evidence="6">
    <location>
        <begin position="119"/>
        <end position="144"/>
    </location>
</feature>
<keyword evidence="4 6" id="KW-1133">Transmembrane helix</keyword>
<keyword evidence="5 6" id="KW-0472">Membrane</keyword>
<feature type="transmembrane region" description="Helical" evidence="6">
    <location>
        <begin position="156"/>
        <end position="177"/>
    </location>
</feature>
<dbReference type="AlphaFoldDB" id="A0A5C4T7M5"/>
<dbReference type="Pfam" id="PF01810">
    <property type="entry name" value="LysE"/>
    <property type="match status" value="1"/>
</dbReference>
<reference evidence="7 8" key="1">
    <citation type="submission" date="2019-05" db="EMBL/GenBank/DDBJ databases">
        <title>We sequenced the genome of Paenibacillus hemerocallicola KCTC 33185 for further insight into its adaptation and study the phylogeny of Paenibacillus.</title>
        <authorList>
            <person name="Narsing Rao M.P."/>
        </authorList>
    </citation>
    <scope>NUCLEOTIDE SEQUENCE [LARGE SCALE GENOMIC DNA]</scope>
    <source>
        <strain evidence="7 8">KCTC 33185</strain>
    </source>
</reference>
<feature type="transmembrane region" description="Helical" evidence="6">
    <location>
        <begin position="71"/>
        <end position="89"/>
    </location>
</feature>
<feature type="transmembrane region" description="Helical" evidence="6">
    <location>
        <begin position="189"/>
        <end position="210"/>
    </location>
</feature>
<keyword evidence="3 6" id="KW-0812">Transmembrane</keyword>
<proteinExistence type="predicted"/>
<feature type="transmembrane region" description="Helical" evidence="6">
    <location>
        <begin position="42"/>
        <end position="65"/>
    </location>
</feature>
<evidence type="ECO:0000256" key="5">
    <source>
        <dbReference type="ARBA" id="ARBA00023136"/>
    </source>
</evidence>
<gene>
    <name evidence="7" type="ORF">FE784_17625</name>
</gene>
<evidence type="ECO:0000256" key="6">
    <source>
        <dbReference type="SAM" id="Phobius"/>
    </source>
</evidence>
<evidence type="ECO:0000256" key="4">
    <source>
        <dbReference type="ARBA" id="ARBA00022989"/>
    </source>
</evidence>
<organism evidence="7 8">
    <name type="scientific">Paenibacillus hemerocallicola</name>
    <dbReference type="NCBI Taxonomy" id="1172614"/>
    <lineage>
        <taxon>Bacteria</taxon>
        <taxon>Bacillati</taxon>
        <taxon>Bacillota</taxon>
        <taxon>Bacilli</taxon>
        <taxon>Bacillales</taxon>
        <taxon>Paenibacillaceae</taxon>
        <taxon>Paenibacillus</taxon>
    </lineage>
</organism>